<accession>A0A9Q8SWJ1</accession>
<protein>
    <submittedName>
        <fullName evidence="2">Uncharacterized protein</fullName>
    </submittedName>
</protein>
<reference evidence="2" key="1">
    <citation type="journal article" date="2021" name="Mol. Plant Microbe Interact.">
        <title>Complete Genome Sequence of the Plant-Pathogenic Fungus Colletotrichum lupini.</title>
        <authorList>
            <person name="Baroncelli R."/>
            <person name="Pensec F."/>
            <person name="Da Lio D."/>
            <person name="Boufleur T."/>
            <person name="Vicente I."/>
            <person name="Sarrocco S."/>
            <person name="Picot A."/>
            <person name="Baraldi E."/>
            <person name="Sukno S."/>
            <person name="Thon M."/>
            <person name="Le Floch G."/>
        </authorList>
    </citation>
    <scope>NUCLEOTIDE SEQUENCE</scope>
    <source>
        <strain evidence="2">IMI 504893</strain>
    </source>
</reference>
<dbReference type="EMBL" id="CP019477">
    <property type="protein sequence ID" value="UQC84899.1"/>
    <property type="molecule type" value="Genomic_DNA"/>
</dbReference>
<evidence type="ECO:0000313" key="2">
    <source>
        <dbReference type="EMBL" id="UQC84899.1"/>
    </source>
</evidence>
<keyword evidence="3" id="KW-1185">Reference proteome</keyword>
<dbReference type="KEGG" id="clup:CLUP02_10395"/>
<dbReference type="GeneID" id="73344381"/>
<feature type="region of interest" description="Disordered" evidence="1">
    <location>
        <begin position="136"/>
        <end position="163"/>
    </location>
</feature>
<evidence type="ECO:0000313" key="3">
    <source>
        <dbReference type="Proteomes" id="UP000830671"/>
    </source>
</evidence>
<dbReference type="Proteomes" id="UP000830671">
    <property type="component" value="Chromosome 5"/>
</dbReference>
<evidence type="ECO:0000256" key="1">
    <source>
        <dbReference type="SAM" id="MobiDB-lite"/>
    </source>
</evidence>
<name>A0A9Q8SWJ1_9PEZI</name>
<proteinExistence type="predicted"/>
<gene>
    <name evidence="2" type="ORF">CLUP02_10395</name>
</gene>
<organism evidence="2 3">
    <name type="scientific">Colletotrichum lupini</name>
    <dbReference type="NCBI Taxonomy" id="145971"/>
    <lineage>
        <taxon>Eukaryota</taxon>
        <taxon>Fungi</taxon>
        <taxon>Dikarya</taxon>
        <taxon>Ascomycota</taxon>
        <taxon>Pezizomycotina</taxon>
        <taxon>Sordariomycetes</taxon>
        <taxon>Hypocreomycetidae</taxon>
        <taxon>Glomerellales</taxon>
        <taxon>Glomerellaceae</taxon>
        <taxon>Colletotrichum</taxon>
        <taxon>Colletotrichum acutatum species complex</taxon>
    </lineage>
</organism>
<dbReference type="AlphaFoldDB" id="A0A9Q8SWJ1"/>
<dbReference type="RefSeq" id="XP_049146516.1">
    <property type="nucleotide sequence ID" value="XM_049289371.1"/>
</dbReference>
<sequence>MTLLKAMNRSQSIAAHLLVLYSLYSSTSKQFPSFPSQGPTFCAPAPIMLVYPYWYYVYIQQYWGGKTDQIFCLMNTFLSSFPLSPRRMCDIPSATAVSHMKNKTLNSNLKPLETPKSGSQSAPTLIISLQDPVTGKNQVKKHSMSSPPYLMPKARHECRPDTPSTPEESFRCYNNFASVNMLPSRDASWKNRNGLSAKATPFSVPLELPGVILNLVPVTSNHWRRGKLKKTSTVKKQKLRVLIIPPSAADPYKILYYASMMFAEGSLYCL</sequence>